<evidence type="ECO:0000259" key="2">
    <source>
        <dbReference type="PROSITE" id="PS50222"/>
    </source>
</evidence>
<comment type="caution">
    <text evidence="3">The sequence shown here is derived from an EMBL/GenBank/DDBJ whole genome shotgun (WGS) entry which is preliminary data.</text>
</comment>
<dbReference type="Proteomes" id="UP001178507">
    <property type="component" value="Unassembled WGS sequence"/>
</dbReference>
<dbReference type="EMBL" id="CAUJNA010000247">
    <property type="protein sequence ID" value="CAJ1374356.1"/>
    <property type="molecule type" value="Genomic_DNA"/>
</dbReference>
<gene>
    <name evidence="3" type="ORF">EVOR1521_LOCUS3928</name>
</gene>
<dbReference type="PROSITE" id="PS50222">
    <property type="entry name" value="EF_HAND_2"/>
    <property type="match status" value="1"/>
</dbReference>
<dbReference type="Gene3D" id="1.10.238.10">
    <property type="entry name" value="EF-hand"/>
    <property type="match status" value="1"/>
</dbReference>
<dbReference type="InterPro" id="IPR011992">
    <property type="entry name" value="EF-hand-dom_pair"/>
</dbReference>
<keyword evidence="4" id="KW-1185">Reference proteome</keyword>
<reference evidence="3" key="1">
    <citation type="submission" date="2023-08" db="EMBL/GenBank/DDBJ databases">
        <authorList>
            <person name="Chen Y."/>
            <person name="Shah S."/>
            <person name="Dougan E. K."/>
            <person name="Thang M."/>
            <person name="Chan C."/>
        </authorList>
    </citation>
    <scope>NUCLEOTIDE SEQUENCE</scope>
</reference>
<dbReference type="GO" id="GO:0005509">
    <property type="term" value="F:calcium ion binding"/>
    <property type="evidence" value="ECO:0007669"/>
    <property type="project" value="InterPro"/>
</dbReference>
<proteinExistence type="predicted"/>
<evidence type="ECO:0000313" key="3">
    <source>
        <dbReference type="EMBL" id="CAJ1374356.1"/>
    </source>
</evidence>
<dbReference type="AlphaFoldDB" id="A0AA36MJQ9"/>
<organism evidence="3 4">
    <name type="scientific">Effrenium voratum</name>
    <dbReference type="NCBI Taxonomy" id="2562239"/>
    <lineage>
        <taxon>Eukaryota</taxon>
        <taxon>Sar</taxon>
        <taxon>Alveolata</taxon>
        <taxon>Dinophyceae</taxon>
        <taxon>Suessiales</taxon>
        <taxon>Symbiodiniaceae</taxon>
        <taxon>Effrenium</taxon>
    </lineage>
</organism>
<evidence type="ECO:0000313" key="4">
    <source>
        <dbReference type="Proteomes" id="UP001178507"/>
    </source>
</evidence>
<sequence length="225" mass="26260">MDARAAFDQFSDGKHFLDIDDLSCAVIAVFGFKFKKQDLRDLMDQYSEPEVGVRLEAFLALVEDRRRVFGERDRALRLFTALDKNDQGFLDLKGFQEVCSDTCRPVARRAAELFQEMDRSKAGSVTFSDFEAFLAGEDCRETARDWTQLHSHMVNHFADIERLMEETEGASVSPLQELADIRQRHQQRFKEREAQAAEEERRLEQDSRRMRNSLSSTPKRRKRRD</sequence>
<feature type="compositionally biased region" description="Basic and acidic residues" evidence="1">
    <location>
        <begin position="184"/>
        <end position="209"/>
    </location>
</feature>
<name>A0AA36MJQ9_9DINO</name>
<feature type="region of interest" description="Disordered" evidence="1">
    <location>
        <begin position="184"/>
        <end position="225"/>
    </location>
</feature>
<protein>
    <recommendedName>
        <fullName evidence="2">EF-hand domain-containing protein</fullName>
    </recommendedName>
</protein>
<feature type="domain" description="EF-hand" evidence="2">
    <location>
        <begin position="105"/>
        <end position="140"/>
    </location>
</feature>
<accession>A0AA36MJQ9</accession>
<evidence type="ECO:0000256" key="1">
    <source>
        <dbReference type="SAM" id="MobiDB-lite"/>
    </source>
</evidence>
<dbReference type="SUPFAM" id="SSF47473">
    <property type="entry name" value="EF-hand"/>
    <property type="match status" value="1"/>
</dbReference>
<dbReference type="InterPro" id="IPR002048">
    <property type="entry name" value="EF_hand_dom"/>
</dbReference>